<dbReference type="OrthoDB" id="3509362at2759"/>
<dbReference type="Gene3D" id="3.40.50.720">
    <property type="entry name" value="NAD(P)-binding Rossmann-like Domain"/>
    <property type="match status" value="1"/>
</dbReference>
<keyword evidence="3" id="KW-1185">Reference proteome</keyword>
<gene>
    <name evidence="2" type="ORF">K491DRAFT_784634</name>
</gene>
<dbReference type="Proteomes" id="UP000799324">
    <property type="component" value="Unassembled WGS sequence"/>
</dbReference>
<accession>A0A6A6SIB1</accession>
<dbReference type="SUPFAM" id="SSF50129">
    <property type="entry name" value="GroES-like"/>
    <property type="match status" value="1"/>
</dbReference>
<dbReference type="Gene3D" id="3.90.180.10">
    <property type="entry name" value="Medium-chain alcohol dehydrogenases, catalytic domain"/>
    <property type="match status" value="1"/>
</dbReference>
<dbReference type="InterPro" id="IPR013154">
    <property type="entry name" value="ADH-like_N"/>
</dbReference>
<proteinExistence type="predicted"/>
<dbReference type="Pfam" id="PF00107">
    <property type="entry name" value="ADH_zinc_N"/>
    <property type="match status" value="1"/>
</dbReference>
<dbReference type="Pfam" id="PF08240">
    <property type="entry name" value="ADH_N"/>
    <property type="match status" value="1"/>
</dbReference>
<dbReference type="PANTHER" id="PTHR45033:SF2">
    <property type="entry name" value="ZINC-TYPE ALCOHOL DEHYDROGENASE-LIKE PROTEIN C1773.06C"/>
    <property type="match status" value="1"/>
</dbReference>
<dbReference type="EMBL" id="MU004600">
    <property type="protein sequence ID" value="KAF2647605.1"/>
    <property type="molecule type" value="Genomic_DNA"/>
</dbReference>
<protein>
    <submittedName>
        <fullName evidence="2">NAD(P)-binding protein</fullName>
    </submittedName>
</protein>
<evidence type="ECO:0000313" key="2">
    <source>
        <dbReference type="EMBL" id="KAF2647605.1"/>
    </source>
</evidence>
<dbReference type="GO" id="GO:0016491">
    <property type="term" value="F:oxidoreductase activity"/>
    <property type="evidence" value="ECO:0007669"/>
    <property type="project" value="InterPro"/>
</dbReference>
<sequence>MSREQIVYRLSHRRDISGITQHQEPIPKASDHEVVMKTRSVALNYRDIAVATSAYPSPCKENGVPCSDAAGDIVSVGPGVQNLSVGDKVVAAFDPTVLYGPRQGFGQGLGAMVDGVLREHVLLPATAVVKVKQHGEQTYGEWASLVCTGVTCWNALYGNVPLKPGQVVLCQGTGGVSITTLIFAKAAGATVIVTSSSDEKLELVKTKYGVHHGINYSKTPDWAEEALKITDGRGVDYVIENGGSGTIAQSIKAITYGGTIACIGFLSPANQEDMPNVAMLAMGKGAVVRGIQVGSVQMLQDVVRFVGERGLRMPVEKEFGFDRESVMQAYEYVKSGAHIGKVCITVS</sequence>
<dbReference type="SMART" id="SM00829">
    <property type="entry name" value="PKS_ER"/>
    <property type="match status" value="1"/>
</dbReference>
<dbReference type="CDD" id="cd08276">
    <property type="entry name" value="MDR7"/>
    <property type="match status" value="1"/>
</dbReference>
<dbReference type="InterPro" id="IPR013149">
    <property type="entry name" value="ADH-like_C"/>
</dbReference>
<evidence type="ECO:0000259" key="1">
    <source>
        <dbReference type="SMART" id="SM00829"/>
    </source>
</evidence>
<reference evidence="2" key="1">
    <citation type="journal article" date="2020" name="Stud. Mycol.">
        <title>101 Dothideomycetes genomes: a test case for predicting lifestyles and emergence of pathogens.</title>
        <authorList>
            <person name="Haridas S."/>
            <person name="Albert R."/>
            <person name="Binder M."/>
            <person name="Bloem J."/>
            <person name="Labutti K."/>
            <person name="Salamov A."/>
            <person name="Andreopoulos B."/>
            <person name="Baker S."/>
            <person name="Barry K."/>
            <person name="Bills G."/>
            <person name="Bluhm B."/>
            <person name="Cannon C."/>
            <person name="Castanera R."/>
            <person name="Culley D."/>
            <person name="Daum C."/>
            <person name="Ezra D."/>
            <person name="Gonzalez J."/>
            <person name="Henrissat B."/>
            <person name="Kuo A."/>
            <person name="Liang C."/>
            <person name="Lipzen A."/>
            <person name="Lutzoni F."/>
            <person name="Magnuson J."/>
            <person name="Mondo S."/>
            <person name="Nolan M."/>
            <person name="Ohm R."/>
            <person name="Pangilinan J."/>
            <person name="Park H.-J."/>
            <person name="Ramirez L."/>
            <person name="Alfaro M."/>
            <person name="Sun H."/>
            <person name="Tritt A."/>
            <person name="Yoshinaga Y."/>
            <person name="Zwiers L.-H."/>
            <person name="Turgeon B."/>
            <person name="Goodwin S."/>
            <person name="Spatafora J."/>
            <person name="Crous P."/>
            <person name="Grigoriev I."/>
        </authorList>
    </citation>
    <scope>NUCLEOTIDE SEQUENCE</scope>
    <source>
        <strain evidence="2">CBS 122681</strain>
    </source>
</reference>
<organism evidence="2 3">
    <name type="scientific">Lophiostoma macrostomum CBS 122681</name>
    <dbReference type="NCBI Taxonomy" id="1314788"/>
    <lineage>
        <taxon>Eukaryota</taxon>
        <taxon>Fungi</taxon>
        <taxon>Dikarya</taxon>
        <taxon>Ascomycota</taxon>
        <taxon>Pezizomycotina</taxon>
        <taxon>Dothideomycetes</taxon>
        <taxon>Pleosporomycetidae</taxon>
        <taxon>Pleosporales</taxon>
        <taxon>Lophiostomataceae</taxon>
        <taxon>Lophiostoma</taxon>
    </lineage>
</organism>
<dbReference type="InterPro" id="IPR052711">
    <property type="entry name" value="Zinc_ADH-like"/>
</dbReference>
<dbReference type="PANTHER" id="PTHR45033">
    <property type="match status" value="1"/>
</dbReference>
<dbReference type="InterPro" id="IPR020843">
    <property type="entry name" value="ER"/>
</dbReference>
<dbReference type="InterPro" id="IPR036291">
    <property type="entry name" value="NAD(P)-bd_dom_sf"/>
</dbReference>
<evidence type="ECO:0000313" key="3">
    <source>
        <dbReference type="Proteomes" id="UP000799324"/>
    </source>
</evidence>
<dbReference type="AlphaFoldDB" id="A0A6A6SIB1"/>
<feature type="domain" description="Enoyl reductase (ER)" evidence="1">
    <location>
        <begin position="14"/>
        <end position="344"/>
    </location>
</feature>
<name>A0A6A6SIB1_9PLEO</name>
<dbReference type="InterPro" id="IPR011032">
    <property type="entry name" value="GroES-like_sf"/>
</dbReference>
<dbReference type="SUPFAM" id="SSF51735">
    <property type="entry name" value="NAD(P)-binding Rossmann-fold domains"/>
    <property type="match status" value="1"/>
</dbReference>